<protein>
    <submittedName>
        <fullName evidence="2">Uncharacterized protein</fullName>
    </submittedName>
</protein>
<feature type="region of interest" description="Disordered" evidence="1">
    <location>
        <begin position="1"/>
        <end position="31"/>
    </location>
</feature>
<comment type="caution">
    <text evidence="2">The sequence shown here is derived from an EMBL/GenBank/DDBJ whole genome shotgun (WGS) entry which is preliminary data.</text>
</comment>
<evidence type="ECO:0000256" key="1">
    <source>
        <dbReference type="SAM" id="MobiDB-lite"/>
    </source>
</evidence>
<dbReference type="EMBL" id="BMAV01006345">
    <property type="protein sequence ID" value="GFY48208.1"/>
    <property type="molecule type" value="Genomic_DNA"/>
</dbReference>
<gene>
    <name evidence="2" type="ORF">TNIN_70381</name>
</gene>
<feature type="compositionally biased region" description="Low complexity" evidence="1">
    <location>
        <begin position="14"/>
        <end position="30"/>
    </location>
</feature>
<dbReference type="Proteomes" id="UP000886998">
    <property type="component" value="Unassembled WGS sequence"/>
</dbReference>
<organism evidence="2 3">
    <name type="scientific">Trichonephila inaurata madagascariensis</name>
    <dbReference type="NCBI Taxonomy" id="2747483"/>
    <lineage>
        <taxon>Eukaryota</taxon>
        <taxon>Metazoa</taxon>
        <taxon>Ecdysozoa</taxon>
        <taxon>Arthropoda</taxon>
        <taxon>Chelicerata</taxon>
        <taxon>Arachnida</taxon>
        <taxon>Araneae</taxon>
        <taxon>Araneomorphae</taxon>
        <taxon>Entelegynae</taxon>
        <taxon>Araneoidea</taxon>
        <taxon>Nephilidae</taxon>
        <taxon>Trichonephila</taxon>
        <taxon>Trichonephila inaurata</taxon>
    </lineage>
</organism>
<feature type="compositionally biased region" description="Basic and acidic residues" evidence="1">
    <location>
        <begin position="1"/>
        <end position="13"/>
    </location>
</feature>
<dbReference type="AlphaFoldDB" id="A0A8X6X7A5"/>
<evidence type="ECO:0000313" key="3">
    <source>
        <dbReference type="Proteomes" id="UP000886998"/>
    </source>
</evidence>
<proteinExistence type="predicted"/>
<name>A0A8X6X7A5_9ARAC</name>
<accession>A0A8X6X7A5</accession>
<evidence type="ECO:0000313" key="2">
    <source>
        <dbReference type="EMBL" id="GFY48208.1"/>
    </source>
</evidence>
<keyword evidence="3" id="KW-1185">Reference proteome</keyword>
<reference evidence="2" key="1">
    <citation type="submission" date="2020-08" db="EMBL/GenBank/DDBJ databases">
        <title>Multicomponent nature underlies the extraordinary mechanical properties of spider dragline silk.</title>
        <authorList>
            <person name="Kono N."/>
            <person name="Nakamura H."/>
            <person name="Mori M."/>
            <person name="Yoshida Y."/>
            <person name="Ohtoshi R."/>
            <person name="Malay A.D."/>
            <person name="Moran D.A.P."/>
            <person name="Tomita M."/>
            <person name="Numata K."/>
            <person name="Arakawa K."/>
        </authorList>
    </citation>
    <scope>NUCLEOTIDE SEQUENCE</scope>
</reference>
<sequence>MELNNDHHSDMEMTHSASGTSSRSSTPSMTNCDRLQITNAEIRKFSILQSNVTHVIESAAPFAQEDDQDIADLYTRQAYLEQRRLQVGTNTPKNTYSTAVDNLIRHNTSYAQAASNKLTFNSKPPQQMATHTSTRRNPAISLQKPANQIVLPSPIVNNSNVEDNSPQALILQTLQQTIQALTVIKQQFSALSTHLIVQPSNLKNLKLSLPNLNCKPYLDNDD</sequence>